<dbReference type="AlphaFoldDB" id="A0AAE1K033"/>
<gene>
    <name evidence="1" type="ORF">Pcinc_033089</name>
</gene>
<reference evidence="1" key="1">
    <citation type="submission" date="2023-10" db="EMBL/GenBank/DDBJ databases">
        <title>Genome assemblies of two species of porcelain crab, Petrolisthes cinctipes and Petrolisthes manimaculis (Anomura: Porcellanidae).</title>
        <authorList>
            <person name="Angst P."/>
        </authorList>
    </citation>
    <scope>NUCLEOTIDE SEQUENCE</scope>
    <source>
        <strain evidence="1">PB745_01</strain>
        <tissue evidence="1">Gill</tissue>
    </source>
</reference>
<keyword evidence="2" id="KW-1185">Reference proteome</keyword>
<accession>A0AAE1K033</accession>
<organism evidence="1 2">
    <name type="scientific">Petrolisthes cinctipes</name>
    <name type="common">Flat porcelain crab</name>
    <dbReference type="NCBI Taxonomy" id="88211"/>
    <lineage>
        <taxon>Eukaryota</taxon>
        <taxon>Metazoa</taxon>
        <taxon>Ecdysozoa</taxon>
        <taxon>Arthropoda</taxon>
        <taxon>Crustacea</taxon>
        <taxon>Multicrustacea</taxon>
        <taxon>Malacostraca</taxon>
        <taxon>Eumalacostraca</taxon>
        <taxon>Eucarida</taxon>
        <taxon>Decapoda</taxon>
        <taxon>Pleocyemata</taxon>
        <taxon>Anomura</taxon>
        <taxon>Galatheoidea</taxon>
        <taxon>Porcellanidae</taxon>
        <taxon>Petrolisthes</taxon>
    </lineage>
</organism>
<name>A0AAE1K033_PETCI</name>
<protein>
    <submittedName>
        <fullName evidence="1">Uncharacterized protein</fullName>
    </submittedName>
</protein>
<comment type="caution">
    <text evidence="1">The sequence shown here is derived from an EMBL/GenBank/DDBJ whole genome shotgun (WGS) entry which is preliminary data.</text>
</comment>
<dbReference type="EMBL" id="JAWQEG010004609">
    <property type="protein sequence ID" value="KAK3860889.1"/>
    <property type="molecule type" value="Genomic_DNA"/>
</dbReference>
<proteinExistence type="predicted"/>
<sequence length="148" mass="16532">MYKSCLTSVDYLIYCTPPPHHSGKYLRNITSHRNVKGYWRAEAGASVRIMVWVQQCTPSILWRVGGPALTKTAIQPLAVAEMLGTAQQVPGLQELTLQEVQEAHSSIKQQGPFEILERLNEADAALQPHKQQLQAMETELPVSVPWIS</sequence>
<evidence type="ECO:0000313" key="1">
    <source>
        <dbReference type="EMBL" id="KAK3860889.1"/>
    </source>
</evidence>
<evidence type="ECO:0000313" key="2">
    <source>
        <dbReference type="Proteomes" id="UP001286313"/>
    </source>
</evidence>
<dbReference type="Proteomes" id="UP001286313">
    <property type="component" value="Unassembled WGS sequence"/>
</dbReference>